<reference evidence="7 8" key="1">
    <citation type="submission" date="2014-06" db="EMBL/GenBank/DDBJ databases">
        <authorList>
            <person name="Swart Estienne"/>
        </authorList>
    </citation>
    <scope>NUCLEOTIDE SEQUENCE [LARGE SCALE GENOMIC DNA]</scope>
    <source>
        <strain evidence="7 8">130c</strain>
    </source>
</reference>
<keyword evidence="1" id="KW-0479">Metal-binding</keyword>
<proteinExistence type="predicted"/>
<feature type="domain" description="TLDc" evidence="6">
    <location>
        <begin position="245"/>
        <end position="411"/>
    </location>
</feature>
<evidence type="ECO:0000256" key="1">
    <source>
        <dbReference type="ARBA" id="ARBA00022723"/>
    </source>
</evidence>
<organism evidence="7 8">
    <name type="scientific">Stylonychia lemnae</name>
    <name type="common">Ciliate</name>
    <dbReference type="NCBI Taxonomy" id="5949"/>
    <lineage>
        <taxon>Eukaryota</taxon>
        <taxon>Sar</taxon>
        <taxon>Alveolata</taxon>
        <taxon>Ciliophora</taxon>
        <taxon>Intramacronucleata</taxon>
        <taxon>Spirotrichea</taxon>
        <taxon>Stichotrichia</taxon>
        <taxon>Sporadotrichida</taxon>
        <taxon>Oxytrichidae</taxon>
        <taxon>Stylonychinae</taxon>
        <taxon>Stylonychia</taxon>
    </lineage>
</organism>
<gene>
    <name evidence="7" type="primary">Contig11375.g12156</name>
    <name evidence="7" type="ORF">STYLEM_2262</name>
</gene>
<dbReference type="OrthoDB" id="654191at2759"/>
<name>A0A077ZXL2_STYLE</name>
<dbReference type="PROSITE" id="PS51886">
    <property type="entry name" value="TLDC"/>
    <property type="match status" value="1"/>
</dbReference>
<dbReference type="EMBL" id="CCKQ01002200">
    <property type="protein sequence ID" value="CDW73286.1"/>
    <property type="molecule type" value="Genomic_DNA"/>
</dbReference>
<dbReference type="PROSITE" id="PS50089">
    <property type="entry name" value="ZF_RING_2"/>
    <property type="match status" value="1"/>
</dbReference>
<dbReference type="SUPFAM" id="SSF57850">
    <property type="entry name" value="RING/U-box"/>
    <property type="match status" value="1"/>
</dbReference>
<keyword evidence="3" id="KW-0862">Zinc</keyword>
<evidence type="ECO:0000256" key="2">
    <source>
        <dbReference type="ARBA" id="ARBA00022771"/>
    </source>
</evidence>
<dbReference type="Proteomes" id="UP000039865">
    <property type="component" value="Unassembled WGS sequence"/>
</dbReference>
<dbReference type="InParanoid" id="A0A077ZXL2"/>
<sequence length="414" mass="48215">MEIFVCKGCDHFFNKESQRAPMILTCSHKICNQCLQQRIQNKIQSNTFECPKNPSHLIDKNSQFTEDEDLLEHSMLYLQNNNNLTIRCSKHQQKMIETLCTIENQIQCIACSCSCKQKNKHINLTSQRLNDFFNEKIIPKIEQKQSDYDSKICEFERQIQIIKDKQQKVRYKMWDLEAYKKKIQLIGKRELLIDSDKFMDTLEYTCRKITKDETSNMQLKNFDFKDLQADIIDLAQPQSEQRRNKVLLSDLSGSSSQSESLQSEESFERQNNGFKTQDFHRCCNKQGPTICFILSENGNIFGGYTSVQWMSSGGLKPDKNSFIFSLTNWTIHPNKKDNQIPAIYHGSGYCWNQGGLDLNISDQSNRNKASFCKIGKCFEFSNENLNRGNSNKFLAGLKKFRVIEIEVYKVRCTQ</sequence>
<evidence type="ECO:0000313" key="8">
    <source>
        <dbReference type="Proteomes" id="UP000039865"/>
    </source>
</evidence>
<evidence type="ECO:0000256" key="4">
    <source>
        <dbReference type="PROSITE-ProRule" id="PRU00175"/>
    </source>
</evidence>
<dbReference type="InterPro" id="IPR017907">
    <property type="entry name" value="Znf_RING_CS"/>
</dbReference>
<dbReference type="Gene3D" id="3.30.40.10">
    <property type="entry name" value="Zinc/RING finger domain, C3HC4 (zinc finger)"/>
    <property type="match status" value="1"/>
</dbReference>
<dbReference type="SMART" id="SM00584">
    <property type="entry name" value="TLDc"/>
    <property type="match status" value="1"/>
</dbReference>
<dbReference type="InterPro" id="IPR001841">
    <property type="entry name" value="Znf_RING"/>
</dbReference>
<dbReference type="Pfam" id="PF07534">
    <property type="entry name" value="TLD"/>
    <property type="match status" value="1"/>
</dbReference>
<accession>A0A077ZXL2</accession>
<dbReference type="AlphaFoldDB" id="A0A077ZXL2"/>
<evidence type="ECO:0000313" key="7">
    <source>
        <dbReference type="EMBL" id="CDW73286.1"/>
    </source>
</evidence>
<dbReference type="GO" id="GO:0008270">
    <property type="term" value="F:zinc ion binding"/>
    <property type="evidence" value="ECO:0007669"/>
    <property type="project" value="UniProtKB-KW"/>
</dbReference>
<evidence type="ECO:0000259" key="6">
    <source>
        <dbReference type="PROSITE" id="PS51886"/>
    </source>
</evidence>
<feature type="domain" description="RING-type" evidence="5">
    <location>
        <begin position="6"/>
        <end position="51"/>
    </location>
</feature>
<keyword evidence="8" id="KW-1185">Reference proteome</keyword>
<keyword evidence="2 4" id="KW-0863">Zinc-finger</keyword>
<dbReference type="PROSITE" id="PS00518">
    <property type="entry name" value="ZF_RING_1"/>
    <property type="match status" value="1"/>
</dbReference>
<protein>
    <submittedName>
        <fullName evidence="7">Tldc domain-containing protein</fullName>
    </submittedName>
</protein>
<evidence type="ECO:0000259" key="5">
    <source>
        <dbReference type="PROSITE" id="PS50089"/>
    </source>
</evidence>
<dbReference type="InterPro" id="IPR013083">
    <property type="entry name" value="Znf_RING/FYVE/PHD"/>
</dbReference>
<evidence type="ECO:0000256" key="3">
    <source>
        <dbReference type="ARBA" id="ARBA00022833"/>
    </source>
</evidence>
<dbReference type="InterPro" id="IPR006571">
    <property type="entry name" value="TLDc_dom"/>
</dbReference>